<protein>
    <recommendedName>
        <fullName evidence="3">Peptidase A2 domain-containing protein</fullName>
    </recommendedName>
</protein>
<dbReference type="RefSeq" id="WP_173199665.1">
    <property type="nucleotide sequence ID" value="NZ_JABFCX010000003.1"/>
</dbReference>
<dbReference type="InterPro" id="IPR001995">
    <property type="entry name" value="Peptidase_A2_cat"/>
</dbReference>
<proteinExistence type="predicted"/>
<dbReference type="EMBL" id="JABFCX010000003">
    <property type="protein sequence ID" value="NNU16831.1"/>
    <property type="molecule type" value="Genomic_DNA"/>
</dbReference>
<comment type="caution">
    <text evidence="4">The sequence shown here is derived from an EMBL/GenBank/DDBJ whole genome shotgun (WGS) entry which is preliminary data.</text>
</comment>
<feature type="domain" description="Peptidase A2" evidence="3">
    <location>
        <begin position="200"/>
        <end position="292"/>
    </location>
</feature>
<organism evidence="4 5">
    <name type="scientific">Parvularcula mediterranea</name>
    <dbReference type="NCBI Taxonomy" id="2732508"/>
    <lineage>
        <taxon>Bacteria</taxon>
        <taxon>Pseudomonadati</taxon>
        <taxon>Pseudomonadota</taxon>
        <taxon>Alphaproteobacteria</taxon>
        <taxon>Parvularculales</taxon>
        <taxon>Parvularculaceae</taxon>
        <taxon>Parvularcula</taxon>
    </lineage>
</organism>
<dbReference type="InterPro" id="IPR021109">
    <property type="entry name" value="Peptidase_aspartic_dom_sf"/>
</dbReference>
<keyword evidence="2" id="KW-0732">Signal</keyword>
<evidence type="ECO:0000313" key="4">
    <source>
        <dbReference type="EMBL" id="NNU16831.1"/>
    </source>
</evidence>
<dbReference type="GO" id="GO:0004190">
    <property type="term" value="F:aspartic-type endopeptidase activity"/>
    <property type="evidence" value="ECO:0007669"/>
    <property type="project" value="InterPro"/>
</dbReference>
<feature type="signal peptide" evidence="2">
    <location>
        <begin position="1"/>
        <end position="28"/>
    </location>
</feature>
<name>A0A7Y3RMH4_9PROT</name>
<reference evidence="4 5" key="1">
    <citation type="submission" date="2020-05" db="EMBL/GenBank/DDBJ databases">
        <title>Parvularcula mediterraneae sp. nov., isolated from polypropylene straw from shallow seawater of the seashore of Laganas in Zakynthos island, Greece.</title>
        <authorList>
            <person name="Szabo I."/>
            <person name="Al-Omari J."/>
            <person name="Rado J."/>
            <person name="Szerdahelyi G.S."/>
        </authorList>
    </citation>
    <scope>NUCLEOTIDE SEQUENCE [LARGE SCALE GENOMIC DNA]</scope>
    <source>
        <strain evidence="4 5">ZS-1/3</strain>
    </source>
</reference>
<evidence type="ECO:0000256" key="2">
    <source>
        <dbReference type="SAM" id="SignalP"/>
    </source>
</evidence>
<dbReference type="Proteomes" id="UP000536835">
    <property type="component" value="Unassembled WGS sequence"/>
</dbReference>
<feature type="chain" id="PRO_5030895481" description="Peptidase A2 domain-containing protein" evidence="2">
    <location>
        <begin position="29"/>
        <end position="342"/>
    </location>
</feature>
<dbReference type="Pfam" id="PF13650">
    <property type="entry name" value="Asp_protease_2"/>
    <property type="match status" value="1"/>
</dbReference>
<evidence type="ECO:0000313" key="5">
    <source>
        <dbReference type="Proteomes" id="UP000536835"/>
    </source>
</evidence>
<sequence>MARNAANMVLAGLMAVLLAACATTPAQIATLPGAISVPYELSETGLFVVDVGVNGGPPRPFFVDSGASTSAIYDRNLSAFGLSETGESVVVRGLVSTGERPKVEGVTFTIGALTTPVQSIVSLKPSTASFDVVGLIGLDVLSDYLVMFDVETKLATFIPASSVSPRSFVGWRLTELQEGARGYPNLGLHFADLRVGTEEYLALIDTGSDTSIINWPLALKNGKMRRIRRDLRQEWEIQGAIGTFSPRASVDLGGVVLGRNYWPQVNVVVMDMDNLSTIAPTDQPMMIAGSNLFRERTVAFDFANDAIYILPLPNDPRPPSVDPIYVVGDVSEVQREIRSSRD</sequence>
<keyword evidence="5" id="KW-1185">Reference proteome</keyword>
<gene>
    <name evidence="4" type="ORF">HK107_10930</name>
</gene>
<accession>A0A7Y3RMH4</accession>
<dbReference type="GO" id="GO:0006508">
    <property type="term" value="P:proteolysis"/>
    <property type="evidence" value="ECO:0007669"/>
    <property type="project" value="InterPro"/>
</dbReference>
<dbReference type="PROSITE" id="PS51257">
    <property type="entry name" value="PROKAR_LIPOPROTEIN"/>
    <property type="match status" value="1"/>
</dbReference>
<dbReference type="PROSITE" id="PS50175">
    <property type="entry name" value="ASP_PROT_RETROV"/>
    <property type="match status" value="1"/>
</dbReference>
<dbReference type="AlphaFoldDB" id="A0A7Y3RMH4"/>
<dbReference type="Gene3D" id="2.40.70.10">
    <property type="entry name" value="Acid Proteases"/>
    <property type="match status" value="2"/>
</dbReference>
<evidence type="ECO:0000256" key="1">
    <source>
        <dbReference type="ARBA" id="ARBA00022801"/>
    </source>
</evidence>
<evidence type="ECO:0000259" key="3">
    <source>
        <dbReference type="PROSITE" id="PS50175"/>
    </source>
</evidence>
<keyword evidence="1" id="KW-0378">Hydrolase</keyword>
<dbReference type="SUPFAM" id="SSF50630">
    <property type="entry name" value="Acid proteases"/>
    <property type="match status" value="2"/>
</dbReference>